<proteinExistence type="predicted"/>
<comment type="caution">
    <text evidence="1">The sequence shown here is derived from an EMBL/GenBank/DDBJ whole genome shotgun (WGS) entry which is preliminary data.</text>
</comment>
<dbReference type="EMBL" id="CM004393">
    <property type="protein sequence ID" value="KAG8651097.1"/>
    <property type="molecule type" value="Genomic_DNA"/>
</dbReference>
<accession>A0ACB7HER2</accession>
<gene>
    <name evidence="1" type="ORF">MANES_07G094800v8</name>
</gene>
<evidence type="ECO:0000313" key="2">
    <source>
        <dbReference type="Proteomes" id="UP000091857"/>
    </source>
</evidence>
<name>A0ACB7HER2_MANES</name>
<protein>
    <submittedName>
        <fullName evidence="1">Uncharacterized protein</fullName>
    </submittedName>
</protein>
<reference evidence="2" key="1">
    <citation type="journal article" date="2016" name="Nat. Biotechnol.">
        <title>Sequencing wild and cultivated cassava and related species reveals extensive interspecific hybridization and genetic diversity.</title>
        <authorList>
            <person name="Bredeson J.V."/>
            <person name="Lyons J.B."/>
            <person name="Prochnik S.E."/>
            <person name="Wu G.A."/>
            <person name="Ha C.M."/>
            <person name="Edsinger-Gonzales E."/>
            <person name="Grimwood J."/>
            <person name="Schmutz J."/>
            <person name="Rabbi I.Y."/>
            <person name="Egesi C."/>
            <person name="Nauluvula P."/>
            <person name="Lebot V."/>
            <person name="Ndunguru J."/>
            <person name="Mkamilo G."/>
            <person name="Bart R.S."/>
            <person name="Setter T.L."/>
            <person name="Gleadow R.M."/>
            <person name="Kulakow P."/>
            <person name="Ferguson M.E."/>
            <person name="Rounsley S."/>
            <person name="Rokhsar D.S."/>
        </authorList>
    </citation>
    <scope>NUCLEOTIDE SEQUENCE [LARGE SCALE GENOMIC DNA]</scope>
    <source>
        <strain evidence="2">cv. AM560-2</strain>
    </source>
</reference>
<keyword evidence="2" id="KW-1185">Reference proteome</keyword>
<sequence length="283" mass="32331">MEDGSEVENMPRKTLADISNLSQQNQDKRLESISFNPKDYINKLHQENLSLVKLLADRNKIIQSHVFQLQKLRTECQQLQQKNLQLAQSNSQMLAELNTSKDRLKVLQHELGCKNILLKVRELESEDKANVGRCQINGAGVETMKHDEVGEFCQPDKSDNEPCNKKRRRQSKSLDSATVKPVQPKERINKKRQSATYRAKDQETTDDVLETCNALDALGEPTESEKKVNNKRLSARRQSARFKTGKQEPTDDIFETNDTLGPTTVKPVQSEMKIDNKSLITER</sequence>
<organism evidence="1 2">
    <name type="scientific">Manihot esculenta</name>
    <name type="common">Cassava</name>
    <name type="synonym">Jatropha manihot</name>
    <dbReference type="NCBI Taxonomy" id="3983"/>
    <lineage>
        <taxon>Eukaryota</taxon>
        <taxon>Viridiplantae</taxon>
        <taxon>Streptophyta</taxon>
        <taxon>Embryophyta</taxon>
        <taxon>Tracheophyta</taxon>
        <taxon>Spermatophyta</taxon>
        <taxon>Magnoliopsida</taxon>
        <taxon>eudicotyledons</taxon>
        <taxon>Gunneridae</taxon>
        <taxon>Pentapetalae</taxon>
        <taxon>rosids</taxon>
        <taxon>fabids</taxon>
        <taxon>Malpighiales</taxon>
        <taxon>Euphorbiaceae</taxon>
        <taxon>Crotonoideae</taxon>
        <taxon>Manihoteae</taxon>
        <taxon>Manihot</taxon>
    </lineage>
</organism>
<dbReference type="Proteomes" id="UP000091857">
    <property type="component" value="Chromosome 7"/>
</dbReference>
<evidence type="ECO:0000313" key="1">
    <source>
        <dbReference type="EMBL" id="KAG8651097.1"/>
    </source>
</evidence>